<evidence type="ECO:0008006" key="4">
    <source>
        <dbReference type="Google" id="ProtNLM"/>
    </source>
</evidence>
<dbReference type="Proteomes" id="UP000627205">
    <property type="component" value="Unassembled WGS sequence"/>
</dbReference>
<evidence type="ECO:0000256" key="1">
    <source>
        <dbReference type="SAM" id="Phobius"/>
    </source>
</evidence>
<evidence type="ECO:0000313" key="2">
    <source>
        <dbReference type="EMBL" id="GGI54005.1"/>
    </source>
</evidence>
<name>A0A8J3AVJ8_9BURK</name>
<keyword evidence="1" id="KW-0472">Membrane</keyword>
<dbReference type="InterPro" id="IPR016024">
    <property type="entry name" value="ARM-type_fold"/>
</dbReference>
<comment type="caution">
    <text evidence="2">The sequence shown here is derived from an EMBL/GenBank/DDBJ whole genome shotgun (WGS) entry which is preliminary data.</text>
</comment>
<dbReference type="InterPro" id="IPR021133">
    <property type="entry name" value="HEAT_type_2"/>
</dbReference>
<dbReference type="AlphaFoldDB" id="A0A8J3AVJ8"/>
<feature type="transmembrane region" description="Helical" evidence="1">
    <location>
        <begin position="12"/>
        <end position="33"/>
    </location>
</feature>
<dbReference type="EMBL" id="BMDP01000002">
    <property type="protein sequence ID" value="GGI54005.1"/>
    <property type="molecule type" value="Genomic_DNA"/>
</dbReference>
<dbReference type="InterPro" id="IPR011989">
    <property type="entry name" value="ARM-like"/>
</dbReference>
<sequence>MSPAYEPLVRAIGWIDGIAFGLALLLLLAACTLRIAQKKKRRREHAFLSIWHPLLLNALASSLPPRLPTLAADERVPFLKLWNNLMRDAGGEAAHNLIDVARAIGCDRFARHMLHHGSRAECLLATMALGHLCDQVAREALTTQTLAADSITSLHAFHALVRIDADTTAAELTPLMLARTDWPIAQVAAILQTAQNAFAPSLLMAVTEHPAEHLPRTLRLLEALHLSPPPVVLTALLKQDDAETVAAALRTIHDAEMLPQVRPLLRHTDWRVRLQAAKVVGRLGEEVDVNRLVPLLADAEWWVRYRTAQALVGMHSFGRAEAEMLRDNLADRFARDMLAQALAEKDAA</sequence>
<gene>
    <name evidence="2" type="ORF">GCM10011430_11790</name>
</gene>
<dbReference type="PROSITE" id="PS50077">
    <property type="entry name" value="HEAT_REPEAT"/>
    <property type="match status" value="1"/>
</dbReference>
<protein>
    <recommendedName>
        <fullName evidence="4">HEAT repeat domain-containing protein</fullName>
    </recommendedName>
</protein>
<keyword evidence="1" id="KW-0812">Transmembrane</keyword>
<reference evidence="2" key="2">
    <citation type="submission" date="2020-09" db="EMBL/GenBank/DDBJ databases">
        <authorList>
            <person name="Sun Q."/>
            <person name="Sedlacek I."/>
        </authorList>
    </citation>
    <scope>NUCLEOTIDE SEQUENCE</scope>
    <source>
        <strain evidence="2">CCM 7664</strain>
    </source>
</reference>
<reference evidence="2" key="1">
    <citation type="journal article" date="2014" name="Int. J. Syst. Evol. Microbiol.">
        <title>Complete genome sequence of Corynebacterium casei LMG S-19264T (=DSM 44701T), isolated from a smear-ripened cheese.</title>
        <authorList>
            <consortium name="US DOE Joint Genome Institute (JGI-PGF)"/>
            <person name="Walter F."/>
            <person name="Albersmeier A."/>
            <person name="Kalinowski J."/>
            <person name="Ruckert C."/>
        </authorList>
    </citation>
    <scope>NUCLEOTIDE SEQUENCE</scope>
    <source>
        <strain evidence="2">CCM 7664</strain>
    </source>
</reference>
<dbReference type="RefSeq" id="WP_188420112.1">
    <property type="nucleotide sequence ID" value="NZ_BMDP01000002.1"/>
</dbReference>
<keyword evidence="1" id="KW-1133">Transmembrane helix</keyword>
<dbReference type="SUPFAM" id="SSF48371">
    <property type="entry name" value="ARM repeat"/>
    <property type="match status" value="1"/>
</dbReference>
<dbReference type="Pfam" id="PF13646">
    <property type="entry name" value="HEAT_2"/>
    <property type="match status" value="1"/>
</dbReference>
<keyword evidence="3" id="KW-1185">Reference proteome</keyword>
<organism evidence="2 3">
    <name type="scientific">Oxalicibacterium solurbis</name>
    <dbReference type="NCBI Taxonomy" id="69280"/>
    <lineage>
        <taxon>Bacteria</taxon>
        <taxon>Pseudomonadati</taxon>
        <taxon>Pseudomonadota</taxon>
        <taxon>Betaproteobacteria</taxon>
        <taxon>Burkholderiales</taxon>
        <taxon>Oxalobacteraceae</taxon>
        <taxon>Oxalicibacterium</taxon>
    </lineage>
</organism>
<evidence type="ECO:0000313" key="3">
    <source>
        <dbReference type="Proteomes" id="UP000627205"/>
    </source>
</evidence>
<accession>A0A8J3AVJ8</accession>
<dbReference type="Gene3D" id="1.25.10.10">
    <property type="entry name" value="Leucine-rich Repeat Variant"/>
    <property type="match status" value="1"/>
</dbReference>
<proteinExistence type="predicted"/>